<proteinExistence type="predicted"/>
<accession>A0A1T4ZWX4</accession>
<dbReference type="AlphaFoldDB" id="A0A1T4ZWX4"/>
<evidence type="ECO:0000313" key="4">
    <source>
        <dbReference type="Proteomes" id="UP000189818"/>
    </source>
</evidence>
<dbReference type="OrthoDB" id="7933638at2"/>
<dbReference type="Proteomes" id="UP000189818">
    <property type="component" value="Unassembled WGS sequence"/>
</dbReference>
<feature type="chain" id="PRO_5012594655" evidence="1">
    <location>
        <begin position="23"/>
        <end position="88"/>
    </location>
</feature>
<organism evidence="3 4">
    <name type="scientific">Rhizorhabdus histidinilytica</name>
    <dbReference type="NCBI Taxonomy" id="439228"/>
    <lineage>
        <taxon>Bacteria</taxon>
        <taxon>Pseudomonadati</taxon>
        <taxon>Pseudomonadota</taxon>
        <taxon>Alphaproteobacteria</taxon>
        <taxon>Sphingomonadales</taxon>
        <taxon>Sphingomonadaceae</taxon>
        <taxon>Rhizorhabdus</taxon>
    </lineage>
</organism>
<dbReference type="Pfam" id="PF13670">
    <property type="entry name" value="PepSY_2"/>
    <property type="match status" value="1"/>
</dbReference>
<evidence type="ECO:0000259" key="2">
    <source>
        <dbReference type="Pfam" id="PF13670"/>
    </source>
</evidence>
<keyword evidence="4" id="KW-1185">Reference proteome</keyword>
<protein>
    <submittedName>
        <fullName evidence="3">Peptidase propeptide and YPEB domain-containing protein</fullName>
    </submittedName>
</protein>
<dbReference type="STRING" id="439228.SAMN06295920_101308"/>
<dbReference type="RefSeq" id="WP_079646274.1">
    <property type="nucleotide sequence ID" value="NZ_FUYM01000001.1"/>
</dbReference>
<name>A0A1T4ZWX4_9SPHN</name>
<evidence type="ECO:0000313" key="3">
    <source>
        <dbReference type="EMBL" id="SKB27067.1"/>
    </source>
</evidence>
<reference evidence="4" key="1">
    <citation type="submission" date="2017-02" db="EMBL/GenBank/DDBJ databases">
        <authorList>
            <person name="Varghese N."/>
            <person name="Submissions S."/>
        </authorList>
    </citation>
    <scope>NUCLEOTIDE SEQUENCE [LARGE SCALE GENOMIC DNA]</scope>
    <source>
        <strain evidence="4">UM2</strain>
    </source>
</reference>
<dbReference type="EMBL" id="FUYM01000001">
    <property type="protein sequence ID" value="SKB27067.1"/>
    <property type="molecule type" value="Genomic_DNA"/>
</dbReference>
<evidence type="ECO:0000256" key="1">
    <source>
        <dbReference type="SAM" id="SignalP"/>
    </source>
</evidence>
<feature type="domain" description="PepSY" evidence="2">
    <location>
        <begin position="8"/>
        <end position="84"/>
    </location>
</feature>
<sequence>MNRLSLGAAMLAALALSVPAQADRGPTRSEAARIAETLTAAGFKSWNRVEFDPDGPKWKVDDARKLNGKTYDVQIAAGSYEILKVDGD</sequence>
<keyword evidence="1" id="KW-0732">Signal</keyword>
<feature type="signal peptide" evidence="1">
    <location>
        <begin position="1"/>
        <end position="22"/>
    </location>
</feature>
<dbReference type="InterPro" id="IPR025711">
    <property type="entry name" value="PepSY"/>
</dbReference>
<gene>
    <name evidence="3" type="ORF">SAMN06295920_101308</name>
</gene>